<dbReference type="AlphaFoldDB" id="A0A8H3PJ99"/>
<feature type="compositionally biased region" description="Polar residues" evidence="1">
    <location>
        <begin position="312"/>
        <end position="332"/>
    </location>
</feature>
<sequence>MAVKMMEGSYYILLSYILLTYSTAKIPDRRKIQRTFLKHTHSYRTMAYPFPESSFLQEPHLDPARVSNYASARSYLPQQGHPSTLNSSDLSSFITLNNSNLDNLHAAGAIGLNDELTAYFLSIENLRGPNPSNLSVSHAPVTTDSYIPDHPGPDMTAYSGVDPHCNHIYQPFSNSIPFNDVSIRDDDSWRKQLGAEAHGLFLEPQELALGRKLSTNATPFSGLGPQGFSNPKDLTSSIGNFSNENVYHTAHPHQFSCNISNCNSLEPPKISASSRISTLDNLSPKTNLNCLGPSGISTTSYVSAQRRLAPKMTNTNGLGPPNISSHSCTSTPRYLAPNMGSSKHLKPSGVATSSHSSTTRRRAPNVTKYNNLGTLGKSTAVQIAHTISKSNNFEPYGVLPSHRLAPKVDNSSSVDPSDTSTPYHLFSNITNLEGPEASGVATPYAFPSETINPKSPEPSNISVKDEVDLDDVITYFTTLNDDSQQPSEHCDIDDVDAHNTPEVSHSHVPDDLEPHPEQCCEGQAVRDTGSVELLQPRRKYQRRNESNVLPAGLEPRQKEKVTRSFISKGVRKNASTSARRHDPKNRYFCADPTCQVSQGKNYKGFPTHEDMERHLRTHEDPKYLCTLPHPPGCQDAFRRLDGLTQ</sequence>
<feature type="region of interest" description="Disordered" evidence="1">
    <location>
        <begin position="312"/>
        <end position="363"/>
    </location>
</feature>
<gene>
    <name evidence="2" type="ORF">ALECFALPRED_009569</name>
</gene>
<name>A0A8H3PJ99_9LECA</name>
<evidence type="ECO:0000313" key="2">
    <source>
        <dbReference type="EMBL" id="CAF9942212.1"/>
    </source>
</evidence>
<keyword evidence="3" id="KW-1185">Reference proteome</keyword>
<reference evidence="2" key="1">
    <citation type="submission" date="2021-03" db="EMBL/GenBank/DDBJ databases">
        <authorList>
            <person name="Tagirdzhanova G."/>
        </authorList>
    </citation>
    <scope>NUCLEOTIDE SEQUENCE</scope>
</reference>
<dbReference type="Proteomes" id="UP000664203">
    <property type="component" value="Unassembled WGS sequence"/>
</dbReference>
<evidence type="ECO:0000256" key="1">
    <source>
        <dbReference type="SAM" id="MobiDB-lite"/>
    </source>
</evidence>
<dbReference type="EMBL" id="CAJPDR010000729">
    <property type="protein sequence ID" value="CAF9942212.1"/>
    <property type="molecule type" value="Genomic_DNA"/>
</dbReference>
<proteinExistence type="predicted"/>
<accession>A0A8H3PJ99</accession>
<protein>
    <submittedName>
        <fullName evidence="2">Uncharacterized protein</fullName>
    </submittedName>
</protein>
<comment type="caution">
    <text evidence="2">The sequence shown here is derived from an EMBL/GenBank/DDBJ whole genome shotgun (WGS) entry which is preliminary data.</text>
</comment>
<dbReference type="OrthoDB" id="10586711at2759"/>
<organism evidence="2 3">
    <name type="scientific">Alectoria fallacina</name>
    <dbReference type="NCBI Taxonomy" id="1903189"/>
    <lineage>
        <taxon>Eukaryota</taxon>
        <taxon>Fungi</taxon>
        <taxon>Dikarya</taxon>
        <taxon>Ascomycota</taxon>
        <taxon>Pezizomycotina</taxon>
        <taxon>Lecanoromycetes</taxon>
        <taxon>OSLEUM clade</taxon>
        <taxon>Lecanoromycetidae</taxon>
        <taxon>Lecanorales</taxon>
        <taxon>Lecanorineae</taxon>
        <taxon>Parmeliaceae</taxon>
        <taxon>Alectoria</taxon>
    </lineage>
</organism>
<feature type="region of interest" description="Disordered" evidence="1">
    <location>
        <begin position="557"/>
        <end position="584"/>
    </location>
</feature>
<evidence type="ECO:0000313" key="3">
    <source>
        <dbReference type="Proteomes" id="UP000664203"/>
    </source>
</evidence>